<protein>
    <recommendedName>
        <fullName evidence="2">DNA methylase adenine-specific domain-containing protein</fullName>
    </recommendedName>
</protein>
<evidence type="ECO:0000256" key="1">
    <source>
        <dbReference type="SAM" id="MobiDB-lite"/>
    </source>
</evidence>
<evidence type="ECO:0000313" key="3">
    <source>
        <dbReference type="EMBL" id="GHI41222.1"/>
    </source>
</evidence>
<accession>A0ABQ3QVF6</accession>
<feature type="domain" description="DNA methylase adenine-specific" evidence="2">
    <location>
        <begin position="201"/>
        <end position="317"/>
    </location>
</feature>
<dbReference type="RefSeq" id="WP_189966475.1">
    <property type="nucleotide sequence ID" value="NZ_BMUA01000016.1"/>
</dbReference>
<feature type="region of interest" description="Disordered" evidence="1">
    <location>
        <begin position="10"/>
        <end position="42"/>
    </location>
</feature>
<dbReference type="Gene3D" id="3.40.50.150">
    <property type="entry name" value="Vaccinia Virus protein VP39"/>
    <property type="match status" value="1"/>
</dbReference>
<evidence type="ECO:0000259" key="2">
    <source>
        <dbReference type="Pfam" id="PF02384"/>
    </source>
</evidence>
<feature type="compositionally biased region" description="Low complexity" evidence="1">
    <location>
        <begin position="27"/>
        <end position="38"/>
    </location>
</feature>
<evidence type="ECO:0000313" key="4">
    <source>
        <dbReference type="Proteomes" id="UP001050808"/>
    </source>
</evidence>
<dbReference type="EMBL" id="BNDY01000017">
    <property type="protein sequence ID" value="GHI41222.1"/>
    <property type="molecule type" value="Genomic_DNA"/>
</dbReference>
<dbReference type="InterPro" id="IPR003356">
    <property type="entry name" value="DNA_methylase_A-5"/>
</dbReference>
<dbReference type="Proteomes" id="UP001050808">
    <property type="component" value="Unassembled WGS sequence"/>
</dbReference>
<organism evidence="3 4">
    <name type="scientific">Streptomyces violascens</name>
    <dbReference type="NCBI Taxonomy" id="67381"/>
    <lineage>
        <taxon>Bacteria</taxon>
        <taxon>Bacillati</taxon>
        <taxon>Actinomycetota</taxon>
        <taxon>Actinomycetes</taxon>
        <taxon>Kitasatosporales</taxon>
        <taxon>Streptomycetaceae</taxon>
        <taxon>Streptomyces</taxon>
    </lineage>
</organism>
<dbReference type="InterPro" id="IPR029063">
    <property type="entry name" value="SAM-dependent_MTases_sf"/>
</dbReference>
<keyword evidence="4" id="KW-1185">Reference proteome</keyword>
<proteinExistence type="predicted"/>
<dbReference type="PRINTS" id="PR00507">
    <property type="entry name" value="N12N6MTFRASE"/>
</dbReference>
<dbReference type="SUPFAM" id="SSF53335">
    <property type="entry name" value="S-adenosyl-L-methionine-dependent methyltransferases"/>
    <property type="match status" value="1"/>
</dbReference>
<dbReference type="Pfam" id="PF02384">
    <property type="entry name" value="N6_Mtase"/>
    <property type="match status" value="1"/>
</dbReference>
<comment type="caution">
    <text evidence="3">The sequence shown here is derived from an EMBL/GenBank/DDBJ whole genome shotgun (WGS) entry which is preliminary data.</text>
</comment>
<sequence length="353" mass="38402">MTEQLDLFAAFQPDETPAPAPVPAPTPATFTASGTPSAHAPSTVRQLPARGLMKHASGHAFALGEAVASTWNREHGGPHIEVPIGLVAALCFIRQKDPAGPDLKAQILSQDDRQLIDMYRDIWSVQWIHRPDLIDRARILHEWLNDEEPDKHRMYVVRAVTKTILDRGLFDITGHADPYLRAQADVLSPTLTTLRSLGAQQGLGEYHTPPALTDSIAEVTLANLTSDLITDHLALKRRQHIHDPAGGSGGMLRSAAQLLHRNGRDPADYEWSMVDIDPIAAACGAVNALTWGLGSHVTVACDNSLANPRAVEDAKVHARSVIEHRNRMLGQARMTAAVRHAQDMLDRAMTAAA</sequence>
<name>A0ABQ3QVF6_9ACTN</name>
<feature type="compositionally biased region" description="Pro residues" evidence="1">
    <location>
        <begin position="16"/>
        <end position="26"/>
    </location>
</feature>
<reference evidence="3" key="1">
    <citation type="submission" date="2024-05" db="EMBL/GenBank/DDBJ databases">
        <title>Whole genome shotgun sequence of Streptomyces violascens NBRC 12920.</title>
        <authorList>
            <person name="Komaki H."/>
            <person name="Tamura T."/>
        </authorList>
    </citation>
    <scope>NUCLEOTIDE SEQUENCE</scope>
    <source>
        <strain evidence="3">NBRC 12920</strain>
    </source>
</reference>
<gene>
    <name evidence="3" type="ORF">Sviol_56300</name>
</gene>